<dbReference type="Pfam" id="PF13359">
    <property type="entry name" value="DDE_Tnp_4"/>
    <property type="match status" value="1"/>
</dbReference>
<organism evidence="5 6">
    <name type="scientific">Gigaspora margarita</name>
    <dbReference type="NCBI Taxonomy" id="4874"/>
    <lineage>
        <taxon>Eukaryota</taxon>
        <taxon>Fungi</taxon>
        <taxon>Fungi incertae sedis</taxon>
        <taxon>Mucoromycota</taxon>
        <taxon>Glomeromycotina</taxon>
        <taxon>Glomeromycetes</taxon>
        <taxon>Diversisporales</taxon>
        <taxon>Gigasporaceae</taxon>
        <taxon>Gigaspora</taxon>
    </lineage>
</organism>
<proteinExistence type="predicted"/>
<evidence type="ECO:0000256" key="1">
    <source>
        <dbReference type="ARBA" id="ARBA00001968"/>
    </source>
</evidence>
<name>A0ABN7WCS8_GIGMA</name>
<sequence length="236" mass="27022">MSEPYLNILYGYYYVLDALLSEFFTLLMWEVIKISLSILAFIRPVGLHTMKPSANQDIDIEEYSDRALQKFCFRKTIINNTSVLYHTVTLEQLGCNGNVLTAINSIGDNYVQWPNFFERQQISSRIEQSSGFKGCVGFLDGTKVVLKYNSSLDRLVTDSTVYKSTPLFNDANKFFSKNEYLLADCSYQLTPTTIIPYKQPQASISKNAFFDKILAKEHIKINHVNRILKGRFGCLN</sequence>
<evidence type="ECO:0000313" key="6">
    <source>
        <dbReference type="Proteomes" id="UP000789901"/>
    </source>
</evidence>
<comment type="cofactor">
    <cofactor evidence="1">
        <name>a divalent metal cation</name>
        <dbReference type="ChEBI" id="CHEBI:60240"/>
    </cofactor>
</comment>
<feature type="non-terminal residue" evidence="5">
    <location>
        <position position="236"/>
    </location>
</feature>
<evidence type="ECO:0000313" key="5">
    <source>
        <dbReference type="EMBL" id="CAG8826743.1"/>
    </source>
</evidence>
<feature type="domain" description="DDE Tnp4" evidence="4">
    <location>
        <begin position="156"/>
        <end position="235"/>
    </location>
</feature>
<comment type="caution">
    <text evidence="5">The sequence shown here is derived from an EMBL/GenBank/DDBJ whole genome shotgun (WGS) entry which is preliminary data.</text>
</comment>
<dbReference type="Proteomes" id="UP000789901">
    <property type="component" value="Unassembled WGS sequence"/>
</dbReference>
<keyword evidence="2" id="KW-0479">Metal-binding</keyword>
<feature type="transmembrane region" description="Helical" evidence="3">
    <location>
        <begin position="12"/>
        <end position="42"/>
    </location>
</feature>
<dbReference type="EMBL" id="CAJVQB010038861">
    <property type="protein sequence ID" value="CAG8826743.1"/>
    <property type="molecule type" value="Genomic_DNA"/>
</dbReference>
<keyword evidence="3" id="KW-0472">Membrane</keyword>
<keyword evidence="3" id="KW-0812">Transmembrane</keyword>
<gene>
    <name evidence="5" type="ORF">GMARGA_LOCUS29211</name>
</gene>
<reference evidence="5 6" key="1">
    <citation type="submission" date="2021-06" db="EMBL/GenBank/DDBJ databases">
        <authorList>
            <person name="Kallberg Y."/>
            <person name="Tangrot J."/>
            <person name="Rosling A."/>
        </authorList>
    </citation>
    <scope>NUCLEOTIDE SEQUENCE [LARGE SCALE GENOMIC DNA]</scope>
    <source>
        <strain evidence="5 6">120-4 pot B 10/14</strain>
    </source>
</reference>
<keyword evidence="6" id="KW-1185">Reference proteome</keyword>
<keyword evidence="3" id="KW-1133">Transmembrane helix</keyword>
<evidence type="ECO:0000256" key="2">
    <source>
        <dbReference type="ARBA" id="ARBA00022723"/>
    </source>
</evidence>
<evidence type="ECO:0000256" key="3">
    <source>
        <dbReference type="SAM" id="Phobius"/>
    </source>
</evidence>
<dbReference type="InterPro" id="IPR027806">
    <property type="entry name" value="HARBI1_dom"/>
</dbReference>
<evidence type="ECO:0000259" key="4">
    <source>
        <dbReference type="Pfam" id="PF13359"/>
    </source>
</evidence>
<accession>A0ABN7WCS8</accession>
<protein>
    <submittedName>
        <fullName evidence="5">35203_t:CDS:1</fullName>
    </submittedName>
</protein>